<proteinExistence type="predicted"/>
<dbReference type="OrthoDB" id="126679at2759"/>
<gene>
    <name evidence="1" type="ORF">PHPALM_3241</name>
</gene>
<reference evidence="1 2" key="1">
    <citation type="journal article" date="2017" name="Genome Biol. Evol.">
        <title>Phytophthora megakarya and P. palmivora, closely related causal agents of cacao black pod rot, underwent increases in genome sizes and gene numbers by different mechanisms.</title>
        <authorList>
            <person name="Ali S.S."/>
            <person name="Shao J."/>
            <person name="Lary D.J."/>
            <person name="Kronmiller B."/>
            <person name="Shen D."/>
            <person name="Strem M.D."/>
            <person name="Amoako-Attah I."/>
            <person name="Akrofi A.Y."/>
            <person name="Begoude B.A."/>
            <person name="Ten Hoopen G.M."/>
            <person name="Coulibaly K."/>
            <person name="Kebe B.I."/>
            <person name="Melnick R.L."/>
            <person name="Guiltinan M.J."/>
            <person name="Tyler B.M."/>
            <person name="Meinhardt L.W."/>
            <person name="Bailey B.A."/>
        </authorList>
    </citation>
    <scope>NUCLEOTIDE SEQUENCE [LARGE SCALE GENOMIC DNA]</scope>
    <source>
        <strain evidence="2">sbr112.9</strain>
    </source>
</reference>
<evidence type="ECO:0000313" key="1">
    <source>
        <dbReference type="EMBL" id="POM79148.1"/>
    </source>
</evidence>
<dbReference type="Proteomes" id="UP000237271">
    <property type="component" value="Unassembled WGS sequence"/>
</dbReference>
<name>A0A2P4YMX1_9STRA</name>
<sequence length="180" mass="20352">MDLSKRDVCETNCCKRASPTCAYLRHQEGVLLAVVVYVDGLNGYGYAVDAFFSDRTVFSIKDLRPASKFLGMRVSYSEEQNLDQEVAILDMLKEHGMVFARDVRTPIGAECNERHEAGDVKLPVLGAEKGATVERFQSLGFEWVTHCTRPDIAFAVLKASRRTRNPLWQIENWPREYSGT</sequence>
<protein>
    <submittedName>
        <fullName evidence="1">Integrase catalytic core protein</fullName>
    </submittedName>
</protein>
<organism evidence="1 2">
    <name type="scientific">Phytophthora palmivora</name>
    <dbReference type="NCBI Taxonomy" id="4796"/>
    <lineage>
        <taxon>Eukaryota</taxon>
        <taxon>Sar</taxon>
        <taxon>Stramenopiles</taxon>
        <taxon>Oomycota</taxon>
        <taxon>Peronosporomycetes</taxon>
        <taxon>Peronosporales</taxon>
        <taxon>Peronosporaceae</taxon>
        <taxon>Phytophthora</taxon>
    </lineage>
</organism>
<comment type="caution">
    <text evidence="1">The sequence shown here is derived from an EMBL/GenBank/DDBJ whole genome shotgun (WGS) entry which is preliminary data.</text>
</comment>
<dbReference type="EMBL" id="NCKW01001834">
    <property type="protein sequence ID" value="POM79148.1"/>
    <property type="molecule type" value="Genomic_DNA"/>
</dbReference>
<evidence type="ECO:0000313" key="2">
    <source>
        <dbReference type="Proteomes" id="UP000237271"/>
    </source>
</evidence>
<accession>A0A2P4YMX1</accession>
<keyword evidence="2" id="KW-1185">Reference proteome</keyword>
<dbReference type="AlphaFoldDB" id="A0A2P4YMX1"/>